<dbReference type="Pfam" id="PF00691">
    <property type="entry name" value="OmpA"/>
    <property type="match status" value="1"/>
</dbReference>
<dbReference type="Proteomes" id="UP000244925">
    <property type="component" value="Unassembled WGS sequence"/>
</dbReference>
<dbReference type="CDD" id="cd07185">
    <property type="entry name" value="OmpA_C-like"/>
    <property type="match status" value="1"/>
</dbReference>
<feature type="domain" description="OmpA-like" evidence="3">
    <location>
        <begin position="289"/>
        <end position="400"/>
    </location>
</feature>
<dbReference type="SUPFAM" id="SSF56925">
    <property type="entry name" value="OMPA-like"/>
    <property type="match status" value="1"/>
</dbReference>
<dbReference type="PANTHER" id="PTHR30329">
    <property type="entry name" value="STATOR ELEMENT OF FLAGELLAR MOTOR COMPLEX"/>
    <property type="match status" value="1"/>
</dbReference>
<dbReference type="GeneID" id="93423120"/>
<evidence type="ECO:0000256" key="2">
    <source>
        <dbReference type="SAM" id="SignalP"/>
    </source>
</evidence>
<organism evidence="4 5">
    <name type="scientific">Paramuribaculum intestinale</name>
    <dbReference type="NCBI Taxonomy" id="2094151"/>
    <lineage>
        <taxon>Bacteria</taxon>
        <taxon>Pseudomonadati</taxon>
        <taxon>Bacteroidota</taxon>
        <taxon>Bacteroidia</taxon>
        <taxon>Bacteroidales</taxon>
        <taxon>Muribaculaceae</taxon>
        <taxon>Paramuribaculum</taxon>
    </lineage>
</organism>
<comment type="caution">
    <text evidence="4">The sequence shown here is derived from an EMBL/GenBank/DDBJ whole genome shotgun (WGS) entry which is preliminary data.</text>
</comment>
<reference evidence="5" key="1">
    <citation type="submission" date="2018-02" db="EMBL/GenBank/DDBJ databases">
        <authorList>
            <person name="Clavel T."/>
            <person name="Strowig T."/>
        </authorList>
    </citation>
    <scope>NUCLEOTIDE SEQUENCE [LARGE SCALE GENOMIC DNA]</scope>
    <source>
        <strain evidence="5">DSM 100764</strain>
    </source>
</reference>
<feature type="chain" id="PRO_5015972546" evidence="2">
    <location>
        <begin position="25"/>
        <end position="400"/>
    </location>
</feature>
<keyword evidence="1" id="KW-0472">Membrane</keyword>
<feature type="signal peptide" evidence="2">
    <location>
        <begin position="1"/>
        <end position="24"/>
    </location>
</feature>
<dbReference type="EMBL" id="PUBV01000013">
    <property type="protein sequence ID" value="PWB07380.1"/>
    <property type="molecule type" value="Genomic_DNA"/>
</dbReference>
<protein>
    <submittedName>
        <fullName evidence="4">OmpA family protein</fullName>
    </submittedName>
</protein>
<evidence type="ECO:0000256" key="1">
    <source>
        <dbReference type="PROSITE-ProRule" id="PRU00473"/>
    </source>
</evidence>
<dbReference type="PROSITE" id="PS51123">
    <property type="entry name" value="OMPA_2"/>
    <property type="match status" value="1"/>
</dbReference>
<dbReference type="SUPFAM" id="SSF103088">
    <property type="entry name" value="OmpA-like"/>
    <property type="match status" value="1"/>
</dbReference>
<proteinExistence type="predicted"/>
<accession>A0A2V1IRW9</accession>
<dbReference type="InterPro" id="IPR006665">
    <property type="entry name" value="OmpA-like"/>
</dbReference>
<evidence type="ECO:0000313" key="4">
    <source>
        <dbReference type="EMBL" id="PWB07380.1"/>
    </source>
</evidence>
<dbReference type="RefSeq" id="WP_107036113.1">
    <property type="nucleotide sequence ID" value="NZ_CAOLHR010000005.1"/>
</dbReference>
<dbReference type="InterPro" id="IPR011250">
    <property type="entry name" value="OMP/PagP_B-barrel"/>
</dbReference>
<evidence type="ECO:0000259" key="3">
    <source>
        <dbReference type="PROSITE" id="PS51123"/>
    </source>
</evidence>
<dbReference type="PANTHER" id="PTHR30329:SF21">
    <property type="entry name" value="LIPOPROTEIN YIAD-RELATED"/>
    <property type="match status" value="1"/>
</dbReference>
<keyword evidence="2" id="KW-0732">Signal</keyword>
<dbReference type="InterPro" id="IPR050330">
    <property type="entry name" value="Bact_OuterMem_StrucFunc"/>
</dbReference>
<sequence>MKKNLLLAIVGCGGMLLSANTAKAQEAVVVEESVVTEVPVECKTNYSTSWKDNWYIQLGAGMMVPYVDHYNVDHHAKRHITAIYNVGVGHWFSPYLGVRATGFYGKLHTDWGHYNKANMFNGNIDLQWDMLNSLCGPKADRAISIIPYVGLGVAYTWGFNGDIAMIPTDQGRHLKTKEVTLPVAAGLQLRLRLCDYVDFFAEARANFYGDNFDNVASGKPIESTLMVYGGLSFNLGKRSYKAYNPCEYVDYINSLNNQVNDLRGALATTSAALAAAEAQLPCPEVVEQPAPQAAPLLATVRFKINSAVISDEEAVNVYNVAQWMKANPQTKVYVQGYADKDTGTAAYNMELSQRRGQSVVDALVNQYGIDPSRLTIQANGSDVQPYDTNDWNRIVIFTQP</sequence>
<gene>
    <name evidence="4" type="ORF">C5O25_07470</name>
</gene>
<dbReference type="GO" id="GO:0016020">
    <property type="term" value="C:membrane"/>
    <property type="evidence" value="ECO:0007669"/>
    <property type="project" value="UniProtKB-UniRule"/>
</dbReference>
<name>A0A2V1IRW9_9BACT</name>
<evidence type="ECO:0000313" key="5">
    <source>
        <dbReference type="Proteomes" id="UP000244925"/>
    </source>
</evidence>
<keyword evidence="5" id="KW-1185">Reference proteome</keyword>
<dbReference type="Gene3D" id="3.30.1330.60">
    <property type="entry name" value="OmpA-like domain"/>
    <property type="match status" value="1"/>
</dbReference>
<dbReference type="Gene3D" id="2.40.160.20">
    <property type="match status" value="1"/>
</dbReference>
<dbReference type="AlphaFoldDB" id="A0A2V1IRW9"/>
<dbReference type="InterPro" id="IPR036737">
    <property type="entry name" value="OmpA-like_sf"/>
</dbReference>